<dbReference type="AlphaFoldDB" id="A0A6G4U6T8"/>
<feature type="domain" description="N-acetyltransferase" evidence="1">
    <location>
        <begin position="184"/>
        <end position="322"/>
    </location>
</feature>
<dbReference type="Proteomes" id="UP000481583">
    <property type="component" value="Unassembled WGS sequence"/>
</dbReference>
<dbReference type="PROSITE" id="PS51186">
    <property type="entry name" value="GNAT"/>
    <property type="match status" value="1"/>
</dbReference>
<dbReference type="InterPro" id="IPR016181">
    <property type="entry name" value="Acyl_CoA_acyltransferase"/>
</dbReference>
<dbReference type="SUPFAM" id="SSF55729">
    <property type="entry name" value="Acyl-CoA N-acyltransferases (Nat)"/>
    <property type="match status" value="2"/>
</dbReference>
<dbReference type="CDD" id="cd04301">
    <property type="entry name" value="NAT_SF"/>
    <property type="match status" value="1"/>
</dbReference>
<reference evidence="2 3" key="1">
    <citation type="submission" date="2020-02" db="EMBL/GenBank/DDBJ databases">
        <title>Whole-genome analyses of novel actinobacteria.</title>
        <authorList>
            <person name="Sahin N."/>
        </authorList>
    </citation>
    <scope>NUCLEOTIDE SEQUENCE [LARGE SCALE GENOMIC DNA]</scope>
    <source>
        <strain evidence="2 3">A7024</strain>
    </source>
</reference>
<sequence length="322" mass="35041">MKFRAATAADTDRVAAVMVDEPVGWIDADRYRDELRQGMYRPEWTWLAVDDDDRIVGRALWWGQATAAHPVDLDCLYVDASVAGREKVAAELLSAGLGAFAAGARPQEKPPIFTIKVARGWRDDPAAAAAVGWRRDAALAAGLGHEVERLQLAWTPDAGIPAAGGRLRFAPASDDDFLAMFRRIAVGSLDDGTRESVAERGAEAAARDDMDFYLNCLGERDWWRLAYDADGELVGLAIPSATPYARNVGYLGVLPEHRGRGYINEVLAEITRFQAEAGAERITATTDMGNAPMAAAFERAGYAITEIRIVFSARPGQDQDQD</sequence>
<keyword evidence="2" id="KW-0808">Transferase</keyword>
<evidence type="ECO:0000313" key="3">
    <source>
        <dbReference type="Proteomes" id="UP000481583"/>
    </source>
</evidence>
<protein>
    <submittedName>
        <fullName evidence="2">GNAT family N-acetyltransferase</fullName>
    </submittedName>
</protein>
<dbReference type="RefSeq" id="WP_165240720.1">
    <property type="nucleotide sequence ID" value="NZ_JAAKZV010000142.1"/>
</dbReference>
<organism evidence="2 3">
    <name type="scientific">Streptomyces coryli</name>
    <dbReference type="NCBI Taxonomy" id="1128680"/>
    <lineage>
        <taxon>Bacteria</taxon>
        <taxon>Bacillati</taxon>
        <taxon>Actinomycetota</taxon>
        <taxon>Actinomycetes</taxon>
        <taxon>Kitasatosporales</taxon>
        <taxon>Streptomycetaceae</taxon>
        <taxon>Streptomyces</taxon>
    </lineage>
</organism>
<name>A0A6G4U6T8_9ACTN</name>
<dbReference type="Pfam" id="PF00583">
    <property type="entry name" value="Acetyltransf_1"/>
    <property type="match status" value="1"/>
</dbReference>
<evidence type="ECO:0000259" key="1">
    <source>
        <dbReference type="PROSITE" id="PS51186"/>
    </source>
</evidence>
<dbReference type="EMBL" id="JAAKZV010000142">
    <property type="protein sequence ID" value="NGN67426.1"/>
    <property type="molecule type" value="Genomic_DNA"/>
</dbReference>
<comment type="caution">
    <text evidence="2">The sequence shown here is derived from an EMBL/GenBank/DDBJ whole genome shotgun (WGS) entry which is preliminary data.</text>
</comment>
<keyword evidence="3" id="KW-1185">Reference proteome</keyword>
<dbReference type="InterPro" id="IPR000182">
    <property type="entry name" value="GNAT_dom"/>
</dbReference>
<accession>A0A6G4U6T8</accession>
<dbReference type="Gene3D" id="3.40.630.30">
    <property type="match status" value="1"/>
</dbReference>
<gene>
    <name evidence="2" type="ORF">G5C51_26415</name>
</gene>
<dbReference type="GO" id="GO:0016747">
    <property type="term" value="F:acyltransferase activity, transferring groups other than amino-acyl groups"/>
    <property type="evidence" value="ECO:0007669"/>
    <property type="project" value="InterPro"/>
</dbReference>
<proteinExistence type="predicted"/>
<evidence type="ECO:0000313" key="2">
    <source>
        <dbReference type="EMBL" id="NGN67426.1"/>
    </source>
</evidence>